<protein>
    <submittedName>
        <fullName evidence="3">Uncharacterized protein</fullName>
    </submittedName>
</protein>
<keyword evidence="2" id="KW-1133">Transmembrane helix</keyword>
<dbReference type="RefSeq" id="WP_125067011.1">
    <property type="nucleotide sequence ID" value="NZ_CP032548.1"/>
</dbReference>
<keyword evidence="4" id="KW-1185">Reference proteome</keyword>
<keyword evidence="2" id="KW-0812">Transmembrane</keyword>
<dbReference type="Proteomes" id="UP000274593">
    <property type="component" value="Chromosome"/>
</dbReference>
<feature type="transmembrane region" description="Helical" evidence="2">
    <location>
        <begin position="12"/>
        <end position="33"/>
    </location>
</feature>
<keyword evidence="2" id="KW-0472">Membrane</keyword>
<evidence type="ECO:0000313" key="3">
    <source>
        <dbReference type="EMBL" id="AZJ35228.1"/>
    </source>
</evidence>
<accession>A0A3Q8RS55</accession>
<reference evidence="3 4" key="1">
    <citation type="submission" date="2018-09" db="EMBL/GenBank/DDBJ databases">
        <title>Insights into the microbiota of Asian seabass (Lates calcarifer) with tenacibaculosis symptoms and description of sp. nov. Tenacibaculum singaporense.</title>
        <authorList>
            <person name="Miyake S."/>
            <person name="Soh M."/>
            <person name="Azman M.N."/>
            <person name="Ngoh S.Y."/>
            <person name="Orban L."/>
        </authorList>
    </citation>
    <scope>NUCLEOTIDE SEQUENCE [LARGE SCALE GENOMIC DNA]</scope>
    <source>
        <strain evidence="3 4">DSM 106434</strain>
    </source>
</reference>
<sequence>MKIKLIRISKNEWISFILTLIATLAGVLIAIWLTNSGIRNKEKEDTIKLLHTAKLILANTSEYSNNLNKTILKFEQDTVNYTKEKLESVKANNPIPYPDLLETIISNELISKNVSEYSHNSIYNNLINLRKLSQYETAEYYLKLLEEMMLNLDLEIEFQKDEIDVNELESKFELEKKLIENKYSTKNISVIKTD</sequence>
<organism evidence="3 4">
    <name type="scientific">Tenacibaculum singaporense</name>
    <dbReference type="NCBI Taxonomy" id="2358479"/>
    <lineage>
        <taxon>Bacteria</taxon>
        <taxon>Pseudomonadati</taxon>
        <taxon>Bacteroidota</taxon>
        <taxon>Flavobacteriia</taxon>
        <taxon>Flavobacteriales</taxon>
        <taxon>Flavobacteriaceae</taxon>
        <taxon>Tenacibaculum</taxon>
    </lineage>
</organism>
<dbReference type="AlphaFoldDB" id="A0A3Q8RS55"/>
<evidence type="ECO:0000256" key="1">
    <source>
        <dbReference type="SAM" id="Coils"/>
    </source>
</evidence>
<evidence type="ECO:0000313" key="4">
    <source>
        <dbReference type="Proteomes" id="UP000274593"/>
    </source>
</evidence>
<dbReference type="EMBL" id="CP032548">
    <property type="protein sequence ID" value="AZJ35228.1"/>
    <property type="molecule type" value="Genomic_DNA"/>
</dbReference>
<gene>
    <name evidence="3" type="ORF">D6T69_06715</name>
</gene>
<keyword evidence="1" id="KW-0175">Coiled coil</keyword>
<name>A0A3Q8RS55_9FLAO</name>
<proteinExistence type="predicted"/>
<feature type="coiled-coil region" evidence="1">
    <location>
        <begin position="142"/>
        <end position="171"/>
    </location>
</feature>
<evidence type="ECO:0000256" key="2">
    <source>
        <dbReference type="SAM" id="Phobius"/>
    </source>
</evidence>
<dbReference type="KEGG" id="tsig:D6T69_06715"/>